<comment type="similarity">
    <text evidence="3">Belongs to the NADH dehydrogenase family.</text>
</comment>
<evidence type="ECO:0000256" key="6">
    <source>
        <dbReference type="ARBA" id="ARBA00022827"/>
    </source>
</evidence>
<dbReference type="PRINTS" id="PR00368">
    <property type="entry name" value="FADPNR"/>
</dbReference>
<evidence type="ECO:0000256" key="5">
    <source>
        <dbReference type="ARBA" id="ARBA00022692"/>
    </source>
</evidence>
<sequence length="575" mass="64223">MSNPSPMALKSDRIVIVGAGFGGLTATRLLAKAGANVLLIDRNCYHTFIPLLYQVATGLLYPHQIVYPLQSAFKKYPNVEFIQTNVDRINYEYQWVDTDHGQIRYDILVIATGSRPQLDHIPGAAKYSLTLNTLEDAAVVRHHIVDRIRRAILEPEPIDRARLLTFVIVGGGPTGVELAGGLIDQLRALLGWRRLFPLAKVILVHSGDRLLPNFSQGFSAYCERHLRQLGVSVWLNRRVLRVNSQGVELDTGEAIAAPTIIWTAGVQVDHPSQLDQISTAAKGKIIVEPILRVPDHPKVYAIGDVAFLRPDHGLSGIAPEAIQQGEAVATNILHQLRGTSPQPFRYIDKGKAAIISRYAGILSCDRLNNTGFLGWLTWLVIHMCYLPGWRNRLTVGYNWFWDCVLGLRLLKPIIRPYREIAFLNSPDPAIEFFKDKSQRKRSHLLSQDNWIMNYIPLIGRAFLATIFINSSVSKILDFAATEEMIALRGLPHPNLMLLGNIVFQLVGAFSLILGYKTRWGAIILILFLIPTTLVFHNFLDDPAQKTAFLKNLALIGSLMMVSYFGPGPVSLDERV</sequence>
<reference evidence="12 13" key="1">
    <citation type="journal article" date="2024" name="Front. Microbiol.">
        <title>Transcriptomic insights into the dominance of two phototrophs throughout the water column of a tropical hypersaline-alkaline crater lake (Dziani Dzaha, Mayotte).</title>
        <authorList>
            <person name="Duperron S."/>
            <person name="Halary S."/>
            <person name="Bouly J.-P."/>
            <person name="Roussel T."/>
            <person name="Hugoni M."/>
            <person name="Bruto M."/>
            <person name="Oger P."/>
            <person name="Duval C."/>
            <person name="Woo A."/>
            <person name="Jezequiel D."/>
            <person name="Ader M."/>
            <person name="Leboulanger C."/>
            <person name="Agogue H."/>
            <person name="Grossi V."/>
            <person name="Trousselier M."/>
            <person name="Bernard C."/>
        </authorList>
    </citation>
    <scope>NUCLEOTIDE SEQUENCE [LARGE SCALE GENOMIC DNA]</scope>
    <source>
        <strain evidence="12 13">PMC 851.14</strain>
    </source>
</reference>
<protein>
    <submittedName>
        <fullName evidence="12">FAD-dependent oxidoreductase</fullName>
    </submittedName>
</protein>
<name>A0ABU9EQM3_LIMFS</name>
<feature type="transmembrane region" description="Helical" evidence="10">
    <location>
        <begin position="551"/>
        <end position="569"/>
    </location>
</feature>
<dbReference type="Pfam" id="PF07681">
    <property type="entry name" value="DoxX"/>
    <property type="match status" value="1"/>
</dbReference>
<dbReference type="Proteomes" id="UP001387447">
    <property type="component" value="Unassembled WGS sequence"/>
</dbReference>
<comment type="cofactor">
    <cofactor evidence="1">
        <name>FAD</name>
        <dbReference type="ChEBI" id="CHEBI:57692"/>
    </cofactor>
</comment>
<dbReference type="InterPro" id="IPR051169">
    <property type="entry name" value="NADH-Q_oxidoreductase"/>
</dbReference>
<feature type="transmembrane region" description="Helical" evidence="10">
    <location>
        <begin position="450"/>
        <end position="472"/>
    </location>
</feature>
<evidence type="ECO:0000256" key="8">
    <source>
        <dbReference type="ARBA" id="ARBA00023002"/>
    </source>
</evidence>
<comment type="caution">
    <text evidence="12">The sequence shown here is derived from an EMBL/GenBank/DDBJ whole genome shotgun (WGS) entry which is preliminary data.</text>
</comment>
<keyword evidence="8" id="KW-0560">Oxidoreductase</keyword>
<evidence type="ECO:0000256" key="3">
    <source>
        <dbReference type="ARBA" id="ARBA00005272"/>
    </source>
</evidence>
<dbReference type="PANTHER" id="PTHR42913:SF3">
    <property type="entry name" value="64 KDA MITOCHONDRIAL NADH DEHYDROGENASE (EUROFUNG)"/>
    <property type="match status" value="1"/>
</dbReference>
<dbReference type="Pfam" id="PF07992">
    <property type="entry name" value="Pyr_redox_2"/>
    <property type="match status" value="1"/>
</dbReference>
<evidence type="ECO:0000256" key="7">
    <source>
        <dbReference type="ARBA" id="ARBA00022989"/>
    </source>
</evidence>
<evidence type="ECO:0000313" key="13">
    <source>
        <dbReference type="Proteomes" id="UP001387447"/>
    </source>
</evidence>
<feature type="transmembrane region" description="Helical" evidence="10">
    <location>
        <begin position="519"/>
        <end position="539"/>
    </location>
</feature>
<dbReference type="PANTHER" id="PTHR42913">
    <property type="entry name" value="APOPTOSIS-INDUCING FACTOR 1"/>
    <property type="match status" value="1"/>
</dbReference>
<keyword evidence="5 10" id="KW-0812">Transmembrane</keyword>
<proteinExistence type="inferred from homology"/>
<accession>A0ABU9EQM3</accession>
<evidence type="ECO:0000256" key="9">
    <source>
        <dbReference type="ARBA" id="ARBA00023136"/>
    </source>
</evidence>
<evidence type="ECO:0000256" key="10">
    <source>
        <dbReference type="SAM" id="Phobius"/>
    </source>
</evidence>
<evidence type="ECO:0000256" key="2">
    <source>
        <dbReference type="ARBA" id="ARBA00004141"/>
    </source>
</evidence>
<feature type="transmembrane region" description="Helical" evidence="10">
    <location>
        <begin position="493"/>
        <end position="513"/>
    </location>
</feature>
<feature type="domain" description="FAD/NAD(P)-binding" evidence="11">
    <location>
        <begin position="13"/>
        <end position="325"/>
    </location>
</feature>
<dbReference type="InterPro" id="IPR023753">
    <property type="entry name" value="FAD/NAD-binding_dom"/>
</dbReference>
<dbReference type="InterPro" id="IPR036188">
    <property type="entry name" value="FAD/NAD-bd_sf"/>
</dbReference>
<dbReference type="RefSeq" id="WP_315690195.1">
    <property type="nucleotide sequence ID" value="NZ_JBBWYZ010000016.1"/>
</dbReference>
<evidence type="ECO:0000259" key="11">
    <source>
        <dbReference type="Pfam" id="PF07992"/>
    </source>
</evidence>
<dbReference type="SUPFAM" id="SSF51905">
    <property type="entry name" value="FAD/NAD(P)-binding domain"/>
    <property type="match status" value="1"/>
</dbReference>
<evidence type="ECO:0000256" key="4">
    <source>
        <dbReference type="ARBA" id="ARBA00022630"/>
    </source>
</evidence>
<gene>
    <name evidence="12" type="ORF">AAEJ74_19035</name>
</gene>
<organism evidence="12 13">
    <name type="scientific">Limnospira fusiformis PMC 851.14</name>
    <dbReference type="NCBI Taxonomy" id="2219512"/>
    <lineage>
        <taxon>Bacteria</taxon>
        <taxon>Bacillati</taxon>
        <taxon>Cyanobacteriota</taxon>
        <taxon>Cyanophyceae</taxon>
        <taxon>Oscillatoriophycideae</taxon>
        <taxon>Oscillatoriales</taxon>
        <taxon>Sirenicapillariaceae</taxon>
        <taxon>Limnospira</taxon>
    </lineage>
</organism>
<comment type="subcellular location">
    <subcellularLocation>
        <location evidence="2">Membrane</location>
        <topology evidence="2">Multi-pass membrane protein</topology>
    </subcellularLocation>
</comment>
<evidence type="ECO:0000313" key="12">
    <source>
        <dbReference type="EMBL" id="MEK9513702.1"/>
    </source>
</evidence>
<dbReference type="Gene3D" id="3.50.50.100">
    <property type="match status" value="1"/>
</dbReference>
<keyword evidence="6" id="KW-0274">FAD</keyword>
<evidence type="ECO:0000256" key="1">
    <source>
        <dbReference type="ARBA" id="ARBA00001974"/>
    </source>
</evidence>
<keyword evidence="13" id="KW-1185">Reference proteome</keyword>
<keyword evidence="4" id="KW-0285">Flavoprotein</keyword>
<dbReference type="InterPro" id="IPR032808">
    <property type="entry name" value="DoxX"/>
</dbReference>
<dbReference type="EMBL" id="JBBWYZ010000016">
    <property type="protein sequence ID" value="MEK9513702.1"/>
    <property type="molecule type" value="Genomic_DNA"/>
</dbReference>
<keyword evidence="7 10" id="KW-1133">Transmembrane helix</keyword>
<dbReference type="PRINTS" id="PR00411">
    <property type="entry name" value="PNDRDTASEI"/>
</dbReference>
<keyword evidence="9 10" id="KW-0472">Membrane</keyword>